<evidence type="ECO:0000313" key="1">
    <source>
        <dbReference type="EnsemblPlants" id="MELO3C021531.2.1"/>
    </source>
</evidence>
<dbReference type="Gramene" id="MELO3C021531.2.1">
    <property type="protein sequence ID" value="MELO3C021531.2.1"/>
    <property type="gene ID" value="MELO3C021531.2"/>
</dbReference>
<dbReference type="EnsemblPlants" id="MELO3C021531.2.1">
    <property type="protein sequence ID" value="MELO3C021531.2.1"/>
    <property type="gene ID" value="MELO3C021531.2"/>
</dbReference>
<reference evidence="1" key="1">
    <citation type="submission" date="2023-03" db="UniProtKB">
        <authorList>
            <consortium name="EnsemblPlants"/>
        </authorList>
    </citation>
    <scope>IDENTIFICATION</scope>
</reference>
<sequence>MEESARAAWTCEQMGSSEGISVFVQRRATEEDGERCRSSTWTMSFAHNSYIFLDGTRNSYTDENSRRLRLSH</sequence>
<proteinExistence type="predicted"/>
<organism evidence="1">
    <name type="scientific">Cucumis melo</name>
    <name type="common">Muskmelon</name>
    <dbReference type="NCBI Taxonomy" id="3656"/>
    <lineage>
        <taxon>Eukaryota</taxon>
        <taxon>Viridiplantae</taxon>
        <taxon>Streptophyta</taxon>
        <taxon>Embryophyta</taxon>
        <taxon>Tracheophyta</taxon>
        <taxon>Spermatophyta</taxon>
        <taxon>Magnoliopsida</taxon>
        <taxon>eudicotyledons</taxon>
        <taxon>Gunneridae</taxon>
        <taxon>Pentapetalae</taxon>
        <taxon>rosids</taxon>
        <taxon>fabids</taxon>
        <taxon>Cucurbitales</taxon>
        <taxon>Cucurbitaceae</taxon>
        <taxon>Benincaseae</taxon>
        <taxon>Cucumis</taxon>
    </lineage>
</organism>
<accession>A0A9I9DP51</accession>
<protein>
    <submittedName>
        <fullName evidence="1">Uncharacterized protein</fullName>
    </submittedName>
</protein>
<name>A0A9I9DP51_CUCME</name>
<dbReference type="AlphaFoldDB" id="A0A9I9DP51"/>